<feature type="compositionally biased region" description="Basic and acidic residues" evidence="1">
    <location>
        <begin position="291"/>
        <end position="308"/>
    </location>
</feature>
<organism evidence="2 3">
    <name type="scientific">Dichomitus squalens (strain LYAD-421)</name>
    <name type="common">Western red white-rot fungus</name>
    <dbReference type="NCBI Taxonomy" id="732165"/>
    <lineage>
        <taxon>Eukaryota</taxon>
        <taxon>Fungi</taxon>
        <taxon>Dikarya</taxon>
        <taxon>Basidiomycota</taxon>
        <taxon>Agaricomycotina</taxon>
        <taxon>Agaricomycetes</taxon>
        <taxon>Polyporales</taxon>
        <taxon>Polyporaceae</taxon>
        <taxon>Dichomitus</taxon>
    </lineage>
</organism>
<sequence length="324" mass="34656">MESLNLNNLASSLPSSSYANAEKELTNNFRAAALSLTTLFRSSKTASKRAYNAGYAAACHDLLNMIQQGVSTDADPSREVTIGRIMDYIEARLEAIRAREEEEDEEEEKERVAKGGPAPVPGPSGTTSFKPVAKPSTPTAPSIPLRRDQQPVAPPTPYTPSTMEGQRPYVAHALASPTPSTLSLRPASTTAMQSLSRAPLSKSRLSVNPKDLSSLPLPAAPMSFTFQPPAVAEVSINPDSELLSFPAAAASTPLKRRREAMSADSPASANADGAAGGSAGTSTSRRRTRSWRGDQAQHQHRADNHGEAMEVEEEGPQRKRVARR</sequence>
<evidence type="ECO:0000313" key="3">
    <source>
        <dbReference type="Proteomes" id="UP000053319"/>
    </source>
</evidence>
<dbReference type="GeneID" id="18837638"/>
<dbReference type="PANTHER" id="PTHR38645:SF1">
    <property type="entry name" value="YALI0F12243P"/>
    <property type="match status" value="1"/>
</dbReference>
<dbReference type="HOGENOM" id="CLU_857817_0_0_1"/>
<protein>
    <submittedName>
        <fullName evidence="2">Uncharacterized protein</fullName>
    </submittedName>
</protein>
<dbReference type="OrthoDB" id="21418at2759"/>
<dbReference type="Proteomes" id="UP000053319">
    <property type="component" value="Unassembled WGS sequence"/>
</dbReference>
<name>R7SSZ3_DICSQ</name>
<accession>R7SSZ3</accession>
<dbReference type="KEGG" id="dsq:DICSQDRAFT_156529"/>
<feature type="region of interest" description="Disordered" evidence="1">
    <location>
        <begin position="251"/>
        <end position="324"/>
    </location>
</feature>
<evidence type="ECO:0000313" key="2">
    <source>
        <dbReference type="EMBL" id="EJF58860.1"/>
    </source>
</evidence>
<feature type="compositionally biased region" description="Low complexity" evidence="1">
    <location>
        <begin position="262"/>
        <end position="273"/>
    </location>
</feature>
<reference evidence="2 3" key="1">
    <citation type="journal article" date="2012" name="Science">
        <title>The Paleozoic origin of enzymatic lignin decomposition reconstructed from 31 fungal genomes.</title>
        <authorList>
            <person name="Floudas D."/>
            <person name="Binder M."/>
            <person name="Riley R."/>
            <person name="Barry K."/>
            <person name="Blanchette R.A."/>
            <person name="Henrissat B."/>
            <person name="Martinez A.T."/>
            <person name="Otillar R."/>
            <person name="Spatafora J.W."/>
            <person name="Yadav J.S."/>
            <person name="Aerts A."/>
            <person name="Benoit I."/>
            <person name="Boyd A."/>
            <person name="Carlson A."/>
            <person name="Copeland A."/>
            <person name="Coutinho P.M."/>
            <person name="de Vries R.P."/>
            <person name="Ferreira P."/>
            <person name="Findley K."/>
            <person name="Foster B."/>
            <person name="Gaskell J."/>
            <person name="Glotzer D."/>
            <person name="Gorecki P."/>
            <person name="Heitman J."/>
            <person name="Hesse C."/>
            <person name="Hori C."/>
            <person name="Igarashi K."/>
            <person name="Jurgens J.A."/>
            <person name="Kallen N."/>
            <person name="Kersten P."/>
            <person name="Kohler A."/>
            <person name="Kuees U."/>
            <person name="Kumar T.K.A."/>
            <person name="Kuo A."/>
            <person name="LaButti K."/>
            <person name="Larrondo L.F."/>
            <person name="Lindquist E."/>
            <person name="Ling A."/>
            <person name="Lombard V."/>
            <person name="Lucas S."/>
            <person name="Lundell T."/>
            <person name="Martin R."/>
            <person name="McLaughlin D.J."/>
            <person name="Morgenstern I."/>
            <person name="Morin E."/>
            <person name="Murat C."/>
            <person name="Nagy L.G."/>
            <person name="Nolan M."/>
            <person name="Ohm R.A."/>
            <person name="Patyshakuliyeva A."/>
            <person name="Rokas A."/>
            <person name="Ruiz-Duenas F.J."/>
            <person name="Sabat G."/>
            <person name="Salamov A."/>
            <person name="Samejima M."/>
            <person name="Schmutz J."/>
            <person name="Slot J.C."/>
            <person name="St John F."/>
            <person name="Stenlid J."/>
            <person name="Sun H."/>
            <person name="Sun S."/>
            <person name="Syed K."/>
            <person name="Tsang A."/>
            <person name="Wiebenga A."/>
            <person name="Young D."/>
            <person name="Pisabarro A."/>
            <person name="Eastwood D.C."/>
            <person name="Martin F."/>
            <person name="Cullen D."/>
            <person name="Grigoriev I.V."/>
            <person name="Hibbett D.S."/>
        </authorList>
    </citation>
    <scope>NUCLEOTIDE SEQUENCE [LARGE SCALE GENOMIC DNA]</scope>
    <source>
        <strain evidence="2 3">LYAD-421 SS1</strain>
    </source>
</reference>
<dbReference type="OMA" id="KRRHAVM"/>
<evidence type="ECO:0000256" key="1">
    <source>
        <dbReference type="SAM" id="MobiDB-lite"/>
    </source>
</evidence>
<dbReference type="PANTHER" id="PTHR38645">
    <property type="entry name" value="CHROMOSOME 9, WHOLE GENOME SHOTGUN SEQUENCE"/>
    <property type="match status" value="1"/>
</dbReference>
<dbReference type="RefSeq" id="XP_007368332.1">
    <property type="nucleotide sequence ID" value="XM_007368270.1"/>
</dbReference>
<dbReference type="AlphaFoldDB" id="R7SSZ3"/>
<feature type="compositionally biased region" description="Polar residues" evidence="1">
    <location>
        <begin position="177"/>
        <end position="196"/>
    </location>
</feature>
<feature type="region of interest" description="Disordered" evidence="1">
    <location>
        <begin position="98"/>
        <end position="208"/>
    </location>
</feature>
<gene>
    <name evidence="2" type="ORF">DICSQDRAFT_156529</name>
</gene>
<dbReference type="EMBL" id="JH719430">
    <property type="protein sequence ID" value="EJF58860.1"/>
    <property type="molecule type" value="Genomic_DNA"/>
</dbReference>
<proteinExistence type="predicted"/>